<dbReference type="Pfam" id="PF00202">
    <property type="entry name" value="Aminotran_3"/>
    <property type="match status" value="1"/>
</dbReference>
<evidence type="ECO:0000256" key="3">
    <source>
        <dbReference type="ARBA" id="ARBA00022898"/>
    </source>
</evidence>
<gene>
    <name evidence="5" type="ORF">LNKW23_27050</name>
</gene>
<dbReference type="SUPFAM" id="SSF53383">
    <property type="entry name" value="PLP-dependent transferases"/>
    <property type="match status" value="1"/>
</dbReference>
<dbReference type="Proteomes" id="UP001239909">
    <property type="component" value="Unassembled WGS sequence"/>
</dbReference>
<name>A0ABQ6LJQ3_9RHOB</name>
<dbReference type="CDD" id="cd00610">
    <property type="entry name" value="OAT_like"/>
    <property type="match status" value="1"/>
</dbReference>
<dbReference type="PANTHER" id="PTHR43094">
    <property type="entry name" value="AMINOTRANSFERASE"/>
    <property type="match status" value="1"/>
</dbReference>
<evidence type="ECO:0000256" key="2">
    <source>
        <dbReference type="ARBA" id="ARBA00008954"/>
    </source>
</evidence>
<dbReference type="Gene3D" id="3.40.640.10">
    <property type="entry name" value="Type I PLP-dependent aspartate aminotransferase-like (Major domain)"/>
    <property type="match status" value="1"/>
</dbReference>
<comment type="similarity">
    <text evidence="2 4">Belongs to the class-III pyridoxal-phosphate-dependent aminotransferase family.</text>
</comment>
<dbReference type="InterPro" id="IPR015424">
    <property type="entry name" value="PyrdxlP-dep_Trfase"/>
</dbReference>
<comment type="caution">
    <text evidence="5">The sequence shown here is derived from an EMBL/GenBank/DDBJ whole genome shotgun (WGS) entry which is preliminary data.</text>
</comment>
<dbReference type="InterPro" id="IPR049704">
    <property type="entry name" value="Aminotrans_3_PPA_site"/>
</dbReference>
<proteinExistence type="inferred from homology"/>
<keyword evidence="3 4" id="KW-0663">Pyridoxal phosphate</keyword>
<organism evidence="5 6">
    <name type="scientific">Paralimibaculum aggregatum</name>
    <dbReference type="NCBI Taxonomy" id="3036245"/>
    <lineage>
        <taxon>Bacteria</taxon>
        <taxon>Pseudomonadati</taxon>
        <taxon>Pseudomonadota</taxon>
        <taxon>Alphaproteobacteria</taxon>
        <taxon>Rhodobacterales</taxon>
        <taxon>Paracoccaceae</taxon>
        <taxon>Paralimibaculum</taxon>
    </lineage>
</organism>
<dbReference type="PIRSF" id="PIRSF000521">
    <property type="entry name" value="Transaminase_4ab_Lys_Orn"/>
    <property type="match status" value="1"/>
</dbReference>
<reference evidence="5 6" key="1">
    <citation type="submission" date="2023-04" db="EMBL/GenBank/DDBJ databases">
        <title>Marinoamorphus aggregata gen. nov., sp. Nov., isolate from tissue of brittle star Ophioplocus japonicus.</title>
        <authorList>
            <person name="Kawano K."/>
            <person name="Sawayama S."/>
            <person name="Nakagawa S."/>
        </authorList>
    </citation>
    <scope>NUCLEOTIDE SEQUENCE [LARGE SCALE GENOMIC DNA]</scope>
    <source>
        <strain evidence="5 6">NKW23</strain>
    </source>
</reference>
<dbReference type="PANTHER" id="PTHR43094:SF1">
    <property type="entry name" value="AMINOTRANSFERASE CLASS-III"/>
    <property type="match status" value="1"/>
</dbReference>
<dbReference type="Gene3D" id="3.90.1150.10">
    <property type="entry name" value="Aspartate Aminotransferase, domain 1"/>
    <property type="match status" value="1"/>
</dbReference>
<dbReference type="RefSeq" id="WP_285672288.1">
    <property type="nucleotide sequence ID" value="NZ_BSYI01000020.1"/>
</dbReference>
<evidence type="ECO:0000256" key="4">
    <source>
        <dbReference type="RuleBase" id="RU003560"/>
    </source>
</evidence>
<sequence>MDSPRNLRPTAEYQAIDAAHHWHPQTDMAEVNARGSRVFAGADGIWLTDTEGERLIDGMSGLWCVNVGYGRERIAEAMYQQAKVLPYYNTFFQCTHPPAAEFAQAIAEVAPEGFSKVFFANSGSEANDTVFRLARVYWDVMGRPRKKTFIARKNGYHGSSVASASLGGMSFMHAQSGLPIAGVHHIGQPYWFGEAEPGESPADFGLRRARELASAIDRIGAENVCAFVAEPIQGAGGVIIPPETYWPEISRICAEREILLVADEVICGFGRTGRWFGSETFGIKPDLMPIAKGMTSGYVPMGGVLVHDRVAGPVIERAGEFAHGYTYSGHPVACAAGLANLAILREEGLVDRVREDIGPYLQERWLKLGEHPLVGEARMVGLIGALELVRDKERRTRFAEEGRTGTEARELSLANGLVMRATRDTLLIAPPLCLTHEEADMIAERAARTLDDLADAKARAGET</sequence>
<dbReference type="NCBIfam" id="NF005682">
    <property type="entry name" value="PRK07480.1"/>
    <property type="match status" value="1"/>
</dbReference>
<dbReference type="EMBL" id="BSYI01000020">
    <property type="protein sequence ID" value="GMG83492.1"/>
    <property type="molecule type" value="Genomic_DNA"/>
</dbReference>
<protein>
    <submittedName>
        <fullName evidence="5">Aspartate aminotransferase family protein</fullName>
    </submittedName>
</protein>
<dbReference type="InterPro" id="IPR005814">
    <property type="entry name" value="Aminotrans_3"/>
</dbReference>
<accession>A0ABQ6LJQ3</accession>
<evidence type="ECO:0000313" key="5">
    <source>
        <dbReference type="EMBL" id="GMG83492.1"/>
    </source>
</evidence>
<keyword evidence="5" id="KW-0808">Transferase</keyword>
<keyword evidence="6" id="KW-1185">Reference proteome</keyword>
<dbReference type="InterPro" id="IPR015421">
    <property type="entry name" value="PyrdxlP-dep_Trfase_major"/>
</dbReference>
<dbReference type="InterPro" id="IPR015422">
    <property type="entry name" value="PyrdxlP-dep_Trfase_small"/>
</dbReference>
<evidence type="ECO:0000256" key="1">
    <source>
        <dbReference type="ARBA" id="ARBA00001933"/>
    </source>
</evidence>
<comment type="cofactor">
    <cofactor evidence="1">
        <name>pyridoxal 5'-phosphate</name>
        <dbReference type="ChEBI" id="CHEBI:597326"/>
    </cofactor>
</comment>
<dbReference type="GO" id="GO:0008483">
    <property type="term" value="F:transaminase activity"/>
    <property type="evidence" value="ECO:0007669"/>
    <property type="project" value="UniProtKB-KW"/>
</dbReference>
<keyword evidence="5" id="KW-0032">Aminotransferase</keyword>
<dbReference type="PROSITE" id="PS00600">
    <property type="entry name" value="AA_TRANSFER_CLASS_3"/>
    <property type="match status" value="1"/>
</dbReference>
<evidence type="ECO:0000313" key="6">
    <source>
        <dbReference type="Proteomes" id="UP001239909"/>
    </source>
</evidence>